<feature type="signal peptide" evidence="1">
    <location>
        <begin position="1"/>
        <end position="19"/>
    </location>
</feature>
<evidence type="ECO:0000256" key="1">
    <source>
        <dbReference type="SAM" id="SignalP"/>
    </source>
</evidence>
<dbReference type="EMBL" id="FRCX01000001">
    <property type="protein sequence ID" value="SHM26608.1"/>
    <property type="molecule type" value="Genomic_DNA"/>
</dbReference>
<accession>A0A1M7HDV7</accession>
<evidence type="ECO:0000313" key="3">
    <source>
        <dbReference type="Proteomes" id="UP000184339"/>
    </source>
</evidence>
<name>A0A1M7HDV7_9BURK</name>
<keyword evidence="3" id="KW-1185">Reference proteome</keyword>
<keyword evidence="1" id="KW-0732">Signal</keyword>
<dbReference type="STRING" id="551987.SAMN05192549_101146"/>
<dbReference type="AlphaFoldDB" id="A0A1M7HDV7"/>
<feature type="chain" id="PRO_5012545544" description="Amine dehydrogenase" evidence="1">
    <location>
        <begin position="20"/>
        <end position="402"/>
    </location>
</feature>
<protein>
    <recommendedName>
        <fullName evidence="4">Amine dehydrogenase</fullName>
    </recommendedName>
</protein>
<dbReference type="Proteomes" id="UP000184339">
    <property type="component" value="Unassembled WGS sequence"/>
</dbReference>
<reference evidence="3" key="1">
    <citation type="submission" date="2016-11" db="EMBL/GenBank/DDBJ databases">
        <authorList>
            <person name="Varghese N."/>
            <person name="Submissions S."/>
        </authorList>
    </citation>
    <scope>NUCLEOTIDE SEQUENCE [LARGE SCALE GENOMIC DNA]</scope>
    <source>
        <strain evidence="3">Sac-22</strain>
    </source>
</reference>
<dbReference type="RefSeq" id="WP_229255579.1">
    <property type="nucleotide sequence ID" value="NZ_FRCX01000001.1"/>
</dbReference>
<proteinExistence type="predicted"/>
<evidence type="ECO:0008006" key="4">
    <source>
        <dbReference type="Google" id="ProtNLM"/>
    </source>
</evidence>
<evidence type="ECO:0000313" key="2">
    <source>
        <dbReference type="EMBL" id="SHM26608.1"/>
    </source>
</evidence>
<organism evidence="2 3">
    <name type="scientific">Duganella sacchari</name>
    <dbReference type="NCBI Taxonomy" id="551987"/>
    <lineage>
        <taxon>Bacteria</taxon>
        <taxon>Pseudomonadati</taxon>
        <taxon>Pseudomonadota</taxon>
        <taxon>Betaproteobacteria</taxon>
        <taxon>Burkholderiales</taxon>
        <taxon>Oxalobacteraceae</taxon>
        <taxon>Telluria group</taxon>
        <taxon>Duganella</taxon>
    </lineage>
</organism>
<sequence>MKLLTILAAALLAAAQAAAAPIQSASRLTFGDAHTLFVADWKGARIHALEVPVAANAAGRPFNLQDVQGTIAKALGVTPAALRFEDLAVQPGSEWAFVALTVQGAKGKATPAIVSIDAAGKVTRLDLGKAGSSAAIGDVPAADVAFWRDVPAQTLTVTDMRFYQNKLYVAGLSNRSFASTLRVYDYPFQGQARTTTVEMYHPVHNQIETRAPIRSMAVMTINGEPSLLAAYTCTPLVVIPLKDLKDGAHIAAKTIGEMGWGSMPNGLVTFTQGESEYALLLNSSRSADLLSAADLAAGAAAPGLKTPIEWPTQPYLGVKGTMTPMAATMRVDNLNPQLLLVLRREDASGRMQLVSIPKGAYLRLSDFVNEYDFPDYRYPEGDKFRDFHKYACGLEGYSDLAR</sequence>
<gene>
    <name evidence="2" type="ORF">SAMN05192549_101146</name>
</gene>